<feature type="transmembrane region" description="Helical" evidence="6">
    <location>
        <begin position="43"/>
        <end position="61"/>
    </location>
</feature>
<dbReference type="EMBL" id="AEJF01000185">
    <property type="protein sequence ID" value="KLU22254.1"/>
    <property type="molecule type" value="Genomic_DNA"/>
</dbReference>
<dbReference type="Proteomes" id="UP000035963">
    <property type="component" value="Unassembled WGS sequence"/>
</dbReference>
<keyword evidence="2" id="KW-1003">Cell membrane</keyword>
<feature type="transmembrane region" description="Helical" evidence="6">
    <location>
        <begin position="112"/>
        <end position="138"/>
    </location>
</feature>
<dbReference type="AlphaFoldDB" id="A0A0J1CNU1"/>
<comment type="caution">
    <text evidence="7">The sequence shown here is derived from an EMBL/GenBank/DDBJ whole genome shotgun (WGS) entry which is preliminary data.</text>
</comment>
<dbReference type="RefSeq" id="WP_047896152.1">
    <property type="nucleotide sequence ID" value="NZ_AEJF01000185.1"/>
</dbReference>
<gene>
    <name evidence="7" type="ORF">EOS_31705</name>
</gene>
<evidence type="ECO:0000313" key="8">
    <source>
        <dbReference type="Proteomes" id="UP000035963"/>
    </source>
</evidence>
<evidence type="ECO:0000256" key="2">
    <source>
        <dbReference type="ARBA" id="ARBA00022475"/>
    </source>
</evidence>
<keyword evidence="8" id="KW-1185">Reference proteome</keyword>
<reference evidence="7 8" key="1">
    <citation type="journal article" date="2015" name="Genome Announc.">
        <title>Draft Genome Sequence of Burkholderia sp. Strain PML1(12), an Ectomycorrhizosphere-Inhabiting Bacterium with Effective Mineral-Weathering Ability.</title>
        <authorList>
            <person name="Uroz S."/>
            <person name="Oger P."/>
        </authorList>
    </citation>
    <scope>NUCLEOTIDE SEQUENCE [LARGE SCALE GENOMIC DNA]</scope>
    <source>
        <strain evidence="8">PML1(12)</strain>
    </source>
</reference>
<dbReference type="PATRIC" id="fig|908627.4.peg.7068"/>
<proteinExistence type="predicted"/>
<keyword evidence="3 6" id="KW-0812">Transmembrane</keyword>
<name>A0A0J1CNU1_9BURK</name>
<dbReference type="GO" id="GO:0005886">
    <property type="term" value="C:plasma membrane"/>
    <property type="evidence" value="ECO:0007669"/>
    <property type="project" value="UniProtKB-SubCell"/>
</dbReference>
<evidence type="ECO:0000256" key="3">
    <source>
        <dbReference type="ARBA" id="ARBA00022692"/>
    </source>
</evidence>
<protein>
    <submittedName>
        <fullName evidence="7">Membrane protein</fullName>
    </submittedName>
</protein>
<sequence length="335" mass="35677">MSRAGTVLLSLGVVLFIALLGWQGFGSVAAALAAAGWGLLAVAAFHLLPVVIDALAIEALFPRNQRDVTFRDALLARWTGESVNSLMPAGQIGGPMLMVRYLAQRGMRARDAAAVITVSTTMQSVGQMVFAMIGLALLSSYASGVGMLLPVLIVIVVCSLMVLGFFFAQRKGLFGRATRFASQFAARFSKKRDWSSLVSRAQAVDAAVLELYEKPGPVAASFALSLLGWIVGTGEVWLALRFLGSPVGWTEALMLESLGQAIRGAAFAIPGSLGVQEGGYLLLARLIGLPPEAALALSLAKRARELLLGLPGIVYLHFAEKGWQRRRLARVPEIE</sequence>
<dbReference type="InterPro" id="IPR022791">
    <property type="entry name" value="L-PG_synthase/AglD"/>
</dbReference>
<dbReference type="PANTHER" id="PTHR39087:SF2">
    <property type="entry name" value="UPF0104 MEMBRANE PROTEIN MJ1595"/>
    <property type="match status" value="1"/>
</dbReference>
<comment type="subcellular location">
    <subcellularLocation>
        <location evidence="1">Cell membrane</location>
        <topology evidence="1">Multi-pass membrane protein</topology>
    </subcellularLocation>
</comment>
<feature type="transmembrane region" description="Helical" evidence="6">
    <location>
        <begin position="144"/>
        <end position="168"/>
    </location>
</feature>
<dbReference type="NCBIfam" id="TIGR03476">
    <property type="entry name" value="HpnL"/>
    <property type="match status" value="1"/>
</dbReference>
<dbReference type="Pfam" id="PF03706">
    <property type="entry name" value="LPG_synthase_TM"/>
    <property type="match status" value="1"/>
</dbReference>
<dbReference type="PANTHER" id="PTHR39087">
    <property type="entry name" value="UPF0104 MEMBRANE PROTEIN MJ1595"/>
    <property type="match status" value="1"/>
</dbReference>
<evidence type="ECO:0000256" key="5">
    <source>
        <dbReference type="ARBA" id="ARBA00023136"/>
    </source>
</evidence>
<dbReference type="OrthoDB" id="8936159at2"/>
<organism evidence="7 8">
    <name type="scientific">Caballeronia mineralivorans PML1(12)</name>
    <dbReference type="NCBI Taxonomy" id="908627"/>
    <lineage>
        <taxon>Bacteria</taxon>
        <taxon>Pseudomonadati</taxon>
        <taxon>Pseudomonadota</taxon>
        <taxon>Betaproteobacteria</taxon>
        <taxon>Burkholderiales</taxon>
        <taxon>Burkholderiaceae</taxon>
        <taxon>Caballeronia</taxon>
    </lineage>
</organism>
<keyword evidence="5 6" id="KW-0472">Membrane</keyword>
<keyword evidence="4 6" id="KW-1133">Transmembrane helix</keyword>
<evidence type="ECO:0000256" key="1">
    <source>
        <dbReference type="ARBA" id="ARBA00004651"/>
    </source>
</evidence>
<accession>A0A0J1CNU1</accession>
<evidence type="ECO:0000256" key="6">
    <source>
        <dbReference type="SAM" id="Phobius"/>
    </source>
</evidence>
<dbReference type="NCBIfam" id="TIGR00374">
    <property type="entry name" value="flippase-like domain"/>
    <property type="match status" value="1"/>
</dbReference>
<evidence type="ECO:0000256" key="4">
    <source>
        <dbReference type="ARBA" id="ARBA00022989"/>
    </source>
</evidence>
<evidence type="ECO:0000313" key="7">
    <source>
        <dbReference type="EMBL" id="KLU22254.1"/>
    </source>
</evidence>